<feature type="region of interest" description="Disordered" evidence="6">
    <location>
        <begin position="542"/>
        <end position="569"/>
    </location>
</feature>
<feature type="transmembrane region" description="Helical" evidence="7">
    <location>
        <begin position="127"/>
        <end position="149"/>
    </location>
</feature>
<reference evidence="9" key="1">
    <citation type="journal article" date="2020" name="Stud. Mycol.">
        <title>101 Dothideomycetes genomes: a test case for predicting lifestyles and emergence of pathogens.</title>
        <authorList>
            <person name="Haridas S."/>
            <person name="Albert R."/>
            <person name="Binder M."/>
            <person name="Bloem J."/>
            <person name="Labutti K."/>
            <person name="Salamov A."/>
            <person name="Andreopoulos B."/>
            <person name="Baker S."/>
            <person name="Barry K."/>
            <person name="Bills G."/>
            <person name="Bluhm B."/>
            <person name="Cannon C."/>
            <person name="Castanera R."/>
            <person name="Culley D."/>
            <person name="Daum C."/>
            <person name="Ezra D."/>
            <person name="Gonzalez J."/>
            <person name="Henrissat B."/>
            <person name="Kuo A."/>
            <person name="Liang C."/>
            <person name="Lipzen A."/>
            <person name="Lutzoni F."/>
            <person name="Magnuson J."/>
            <person name="Mondo S."/>
            <person name="Nolan M."/>
            <person name="Ohm R."/>
            <person name="Pangilinan J."/>
            <person name="Park H.-J."/>
            <person name="Ramirez L."/>
            <person name="Alfaro M."/>
            <person name="Sun H."/>
            <person name="Tritt A."/>
            <person name="Yoshinaga Y."/>
            <person name="Zwiers L.-H."/>
            <person name="Turgeon B."/>
            <person name="Goodwin S."/>
            <person name="Spatafora J."/>
            <person name="Crous P."/>
            <person name="Grigoriev I."/>
        </authorList>
    </citation>
    <scope>NUCLEOTIDE SEQUENCE</scope>
    <source>
        <strain evidence="9">CBS 116435</strain>
    </source>
</reference>
<dbReference type="Proteomes" id="UP000799441">
    <property type="component" value="Unassembled WGS sequence"/>
</dbReference>
<keyword evidence="3 7" id="KW-0812">Transmembrane</keyword>
<evidence type="ECO:0000313" key="10">
    <source>
        <dbReference type="Proteomes" id="UP000799441"/>
    </source>
</evidence>
<feature type="transmembrane region" description="Helical" evidence="7">
    <location>
        <begin position="251"/>
        <end position="277"/>
    </location>
</feature>
<dbReference type="PROSITE" id="PS50850">
    <property type="entry name" value="MFS"/>
    <property type="match status" value="1"/>
</dbReference>
<comment type="subcellular location">
    <subcellularLocation>
        <location evidence="1">Membrane</location>
        <topology evidence="1">Multi-pass membrane protein</topology>
    </subcellularLocation>
</comment>
<comment type="similarity">
    <text evidence="2">Belongs to the major facilitator superfamily.</text>
</comment>
<feature type="transmembrane region" description="Helical" evidence="7">
    <location>
        <begin position="407"/>
        <end position="426"/>
    </location>
</feature>
<dbReference type="AlphaFoldDB" id="A0A9P4UVF9"/>
<feature type="domain" description="Major facilitator superfamily (MFS) profile" evidence="8">
    <location>
        <begin position="88"/>
        <end position="524"/>
    </location>
</feature>
<dbReference type="InterPro" id="IPR020846">
    <property type="entry name" value="MFS_dom"/>
</dbReference>
<dbReference type="Pfam" id="PF07690">
    <property type="entry name" value="MFS_1"/>
    <property type="match status" value="1"/>
</dbReference>
<comment type="caution">
    <text evidence="9">The sequence shown here is derived from an EMBL/GenBank/DDBJ whole genome shotgun (WGS) entry which is preliminary data.</text>
</comment>
<dbReference type="InterPro" id="IPR011701">
    <property type="entry name" value="MFS"/>
</dbReference>
<feature type="transmembrane region" description="Helical" evidence="7">
    <location>
        <begin position="88"/>
        <end position="107"/>
    </location>
</feature>
<protein>
    <submittedName>
        <fullName evidence="9">MFS general substrate transporter</fullName>
    </submittedName>
</protein>
<dbReference type="SUPFAM" id="SSF103473">
    <property type="entry name" value="MFS general substrate transporter"/>
    <property type="match status" value="1"/>
</dbReference>
<evidence type="ECO:0000256" key="6">
    <source>
        <dbReference type="SAM" id="MobiDB-lite"/>
    </source>
</evidence>
<dbReference type="FunFam" id="1.20.1250.20:FF:000082">
    <property type="entry name" value="MFS multidrug transporter, putative"/>
    <property type="match status" value="1"/>
</dbReference>
<feature type="compositionally biased region" description="Basic and acidic residues" evidence="6">
    <location>
        <begin position="1"/>
        <end position="28"/>
    </location>
</feature>
<evidence type="ECO:0000313" key="9">
    <source>
        <dbReference type="EMBL" id="KAF2726135.1"/>
    </source>
</evidence>
<feature type="transmembrane region" description="Helical" evidence="7">
    <location>
        <begin position="220"/>
        <end position="239"/>
    </location>
</feature>
<dbReference type="GO" id="GO:0022857">
    <property type="term" value="F:transmembrane transporter activity"/>
    <property type="evidence" value="ECO:0007669"/>
    <property type="project" value="InterPro"/>
</dbReference>
<evidence type="ECO:0000256" key="5">
    <source>
        <dbReference type="ARBA" id="ARBA00023136"/>
    </source>
</evidence>
<keyword evidence="4 7" id="KW-1133">Transmembrane helix</keyword>
<sequence>MAVSDQHEQRDESDGANRGHRIELEKKGCHSRVNSSHSLPSVIREDGDTDDEENDDGDEQHDGHSHRIVSFSHNDPTNPYNYSMARKLYIVITCMILVLNSTIGSALPSGSAEVTIEYFGLDASAHSSQLVVLPISIYLVGYVMGPLLFPPITESYGRKKVMLATFLTFTAFTLGCALAPDFASLIVFRFLVGISASTPISVIGGIYADIYNQPKSRGRAMAIFMAATTFGPLLGPIASGFTSPVSWRWTYWIGLILAGVTWPLLALLPETYGPVILKDKARRLRKERGDSRIVAPLELERRDLRQLVVVTLTRPVRMFLFEAIVLSSCLYLALAYGIFYMYFQAYPIIYKGIYGFNSGEEGLAFLPIGVGSLLACGVYLWWDHYLDTVRARDPPPKWSQKEEYRRLPLACLGAPLFVVALFWLGWTARGDVHWIVPVLSALPFGVGFLLLFMSLINYIVDAYEIYAASAMGAASASRSMMGVVLPFAAKPMYDRLGVAWACSLLGFLSLAMGLVPFVFIRYGGSIRAHSAFCQELMAKKEKDQARQRRTEERRVQRGLDVSDSEKQVP</sequence>
<evidence type="ECO:0000256" key="3">
    <source>
        <dbReference type="ARBA" id="ARBA00022692"/>
    </source>
</evidence>
<evidence type="ECO:0000256" key="4">
    <source>
        <dbReference type="ARBA" id="ARBA00022989"/>
    </source>
</evidence>
<evidence type="ECO:0000259" key="8">
    <source>
        <dbReference type="PROSITE" id="PS50850"/>
    </source>
</evidence>
<dbReference type="Gene3D" id="1.20.1250.20">
    <property type="entry name" value="MFS general substrate transporter like domains"/>
    <property type="match status" value="1"/>
</dbReference>
<feature type="compositionally biased region" description="Basic and acidic residues" evidence="6">
    <location>
        <begin position="542"/>
        <end position="557"/>
    </location>
</feature>
<dbReference type="CDD" id="cd17323">
    <property type="entry name" value="MFS_Tpo1_MDR_like"/>
    <property type="match status" value="1"/>
</dbReference>
<feature type="transmembrane region" description="Helical" evidence="7">
    <location>
        <begin position="497"/>
        <end position="520"/>
    </location>
</feature>
<feature type="compositionally biased region" description="Acidic residues" evidence="6">
    <location>
        <begin position="47"/>
        <end position="59"/>
    </location>
</feature>
<accession>A0A9P4UVF9</accession>
<keyword evidence="10" id="KW-1185">Reference proteome</keyword>
<evidence type="ECO:0000256" key="2">
    <source>
        <dbReference type="ARBA" id="ARBA00008335"/>
    </source>
</evidence>
<feature type="transmembrane region" description="Helical" evidence="7">
    <location>
        <begin position="319"/>
        <end position="343"/>
    </location>
</feature>
<feature type="transmembrane region" description="Helical" evidence="7">
    <location>
        <begin position="363"/>
        <end position="382"/>
    </location>
</feature>
<dbReference type="PANTHER" id="PTHR23502:SF74">
    <property type="entry name" value="MAJOR FACILITATOR SUPERFAMILY (MFS) PROFILE DOMAIN-CONTAINING PROTEIN"/>
    <property type="match status" value="1"/>
</dbReference>
<dbReference type="PANTHER" id="PTHR23502">
    <property type="entry name" value="MAJOR FACILITATOR SUPERFAMILY"/>
    <property type="match status" value="1"/>
</dbReference>
<name>A0A9P4UVF9_9PEZI</name>
<proteinExistence type="inferred from homology"/>
<organism evidence="9 10">
    <name type="scientific">Polychaeton citri CBS 116435</name>
    <dbReference type="NCBI Taxonomy" id="1314669"/>
    <lineage>
        <taxon>Eukaryota</taxon>
        <taxon>Fungi</taxon>
        <taxon>Dikarya</taxon>
        <taxon>Ascomycota</taxon>
        <taxon>Pezizomycotina</taxon>
        <taxon>Dothideomycetes</taxon>
        <taxon>Dothideomycetidae</taxon>
        <taxon>Capnodiales</taxon>
        <taxon>Capnodiaceae</taxon>
        <taxon>Polychaeton</taxon>
    </lineage>
</organism>
<feature type="region of interest" description="Disordered" evidence="6">
    <location>
        <begin position="1"/>
        <end position="72"/>
    </location>
</feature>
<feature type="transmembrane region" description="Helical" evidence="7">
    <location>
        <begin position="161"/>
        <end position="180"/>
    </location>
</feature>
<evidence type="ECO:0000256" key="1">
    <source>
        <dbReference type="ARBA" id="ARBA00004141"/>
    </source>
</evidence>
<dbReference type="OrthoDB" id="5141738at2759"/>
<feature type="transmembrane region" description="Helical" evidence="7">
    <location>
        <begin position="465"/>
        <end position="485"/>
    </location>
</feature>
<gene>
    <name evidence="9" type="ORF">K431DRAFT_213966</name>
</gene>
<keyword evidence="5 7" id="KW-0472">Membrane</keyword>
<dbReference type="GO" id="GO:0005886">
    <property type="term" value="C:plasma membrane"/>
    <property type="evidence" value="ECO:0007669"/>
    <property type="project" value="TreeGrafter"/>
</dbReference>
<evidence type="ECO:0000256" key="7">
    <source>
        <dbReference type="SAM" id="Phobius"/>
    </source>
</evidence>
<feature type="transmembrane region" description="Helical" evidence="7">
    <location>
        <begin position="186"/>
        <end position="208"/>
    </location>
</feature>
<feature type="transmembrane region" description="Helical" evidence="7">
    <location>
        <begin position="432"/>
        <end position="453"/>
    </location>
</feature>
<dbReference type="EMBL" id="MU003765">
    <property type="protein sequence ID" value="KAF2726135.1"/>
    <property type="molecule type" value="Genomic_DNA"/>
</dbReference>
<dbReference type="InterPro" id="IPR036259">
    <property type="entry name" value="MFS_trans_sf"/>
</dbReference>